<evidence type="ECO:0000313" key="3">
    <source>
        <dbReference type="Proteomes" id="UP000310200"/>
    </source>
</evidence>
<dbReference type="Gene3D" id="2.40.70.10">
    <property type="entry name" value="Acid Proteases"/>
    <property type="match status" value="1"/>
</dbReference>
<dbReference type="InterPro" id="IPR003165">
    <property type="entry name" value="Piwi"/>
</dbReference>
<dbReference type="Gene3D" id="3.30.420.10">
    <property type="entry name" value="Ribonuclease H-like superfamily/Ribonuclease H"/>
    <property type="match status" value="1"/>
</dbReference>
<dbReference type="InterPro" id="IPR012337">
    <property type="entry name" value="RNaseH-like_sf"/>
</dbReference>
<dbReference type="SUPFAM" id="SSF50630">
    <property type="entry name" value="Acid proteases"/>
    <property type="match status" value="1"/>
</dbReference>
<dbReference type="Proteomes" id="UP000310200">
    <property type="component" value="Unassembled WGS sequence"/>
</dbReference>
<dbReference type="SUPFAM" id="SSF53098">
    <property type="entry name" value="Ribonuclease H-like"/>
    <property type="match status" value="1"/>
</dbReference>
<name>A0A4V3SAB9_9HYME</name>
<gene>
    <name evidence="2" type="ORF">DBV15_09015</name>
</gene>
<comment type="caution">
    <text evidence="2">The sequence shown here is derived from an EMBL/GenBank/DDBJ whole genome shotgun (WGS) entry which is preliminary data.</text>
</comment>
<proteinExistence type="predicted"/>
<accession>A0A4V3SAB9</accession>
<sequence>MDSLFWDKSQCDGVLRMGYSESSLLGTRTVFENMIRQGVVSKPIISIYLNQNYENSPDGGLLILGQPNHAHYMGEFTDGVSDTEFPTIMYNEIEAMRRAAAAVTHDGGDIKITCLIVQKSNHVRLFPISDTELDKGNCNVKTGTIVDDTTNLKIIITPPDHFDFYFVSYAKSRSDETVRPTNARQLWTLKRHDNRIHCFREFFRDGKFVVDRSLNGQCSRCLLDRFSEQSSVRIQVQPRRMFYPRSTVDSQSPGGHRGNSI</sequence>
<dbReference type="AlphaFoldDB" id="A0A4V3SAB9"/>
<feature type="domain" description="Piwi" evidence="1">
    <location>
        <begin position="76"/>
        <end position="186"/>
    </location>
</feature>
<dbReference type="InterPro" id="IPR036397">
    <property type="entry name" value="RNaseH_sf"/>
</dbReference>
<organism evidence="2 3">
    <name type="scientific">Temnothorax longispinosus</name>
    <dbReference type="NCBI Taxonomy" id="300112"/>
    <lineage>
        <taxon>Eukaryota</taxon>
        <taxon>Metazoa</taxon>
        <taxon>Ecdysozoa</taxon>
        <taxon>Arthropoda</taxon>
        <taxon>Hexapoda</taxon>
        <taxon>Insecta</taxon>
        <taxon>Pterygota</taxon>
        <taxon>Neoptera</taxon>
        <taxon>Endopterygota</taxon>
        <taxon>Hymenoptera</taxon>
        <taxon>Apocrita</taxon>
        <taxon>Aculeata</taxon>
        <taxon>Formicoidea</taxon>
        <taxon>Formicidae</taxon>
        <taxon>Myrmicinae</taxon>
        <taxon>Temnothorax</taxon>
    </lineage>
</organism>
<evidence type="ECO:0000313" key="2">
    <source>
        <dbReference type="EMBL" id="TGZ48434.1"/>
    </source>
</evidence>
<reference evidence="2 3" key="1">
    <citation type="journal article" date="2019" name="Philos. Trans. R. Soc. Lond., B, Biol. Sci.">
        <title>Ant behaviour and brain gene expression of defending hosts depend on the ecological success of the intruding social parasite.</title>
        <authorList>
            <person name="Kaur R."/>
            <person name="Stoldt M."/>
            <person name="Jongepier E."/>
            <person name="Feldmeyer B."/>
            <person name="Menzel F."/>
            <person name="Bornberg-Bauer E."/>
            <person name="Foitzik S."/>
        </authorList>
    </citation>
    <scope>NUCLEOTIDE SEQUENCE [LARGE SCALE GENOMIC DNA]</scope>
    <source>
        <tissue evidence="2">Whole body</tissue>
    </source>
</reference>
<dbReference type="Pfam" id="PF02171">
    <property type="entry name" value="Piwi"/>
    <property type="match status" value="1"/>
</dbReference>
<dbReference type="GO" id="GO:0003676">
    <property type="term" value="F:nucleic acid binding"/>
    <property type="evidence" value="ECO:0007669"/>
    <property type="project" value="InterPro"/>
</dbReference>
<dbReference type="PANTHER" id="PTHR22891">
    <property type="entry name" value="EUKARYOTIC TRANSLATION INITIATION FACTOR 2C"/>
    <property type="match status" value="1"/>
</dbReference>
<dbReference type="EMBL" id="QBLH01002480">
    <property type="protein sequence ID" value="TGZ48434.1"/>
    <property type="molecule type" value="Genomic_DNA"/>
</dbReference>
<dbReference type="STRING" id="300112.A0A4V3SAB9"/>
<evidence type="ECO:0000259" key="1">
    <source>
        <dbReference type="Pfam" id="PF02171"/>
    </source>
</evidence>
<keyword evidence="3" id="KW-1185">Reference proteome</keyword>
<dbReference type="InterPro" id="IPR021109">
    <property type="entry name" value="Peptidase_aspartic_dom_sf"/>
</dbReference>
<protein>
    <recommendedName>
        <fullName evidence="1">Piwi domain-containing protein</fullName>
    </recommendedName>
</protein>